<dbReference type="RefSeq" id="WP_321546317.1">
    <property type="nucleotide sequence ID" value="NZ_JAXIVS010000004.1"/>
</dbReference>
<dbReference type="InterPro" id="IPR036779">
    <property type="entry name" value="LysM_dom_sf"/>
</dbReference>
<dbReference type="PROSITE" id="PS51677">
    <property type="entry name" value="NODB"/>
    <property type="match status" value="1"/>
</dbReference>
<keyword evidence="1" id="KW-0479">Metal-binding</keyword>
<dbReference type="CDD" id="cd10917">
    <property type="entry name" value="CE4_NodB_like_6s_7s"/>
    <property type="match status" value="1"/>
</dbReference>
<protein>
    <submittedName>
        <fullName evidence="5">Polysaccharide deacetylase family protein</fullName>
    </submittedName>
</protein>
<evidence type="ECO:0000259" key="3">
    <source>
        <dbReference type="PROSITE" id="PS51677"/>
    </source>
</evidence>
<comment type="caution">
    <text evidence="5">The sequence shown here is derived from an EMBL/GenBank/DDBJ whole genome shotgun (WGS) entry which is preliminary data.</text>
</comment>
<dbReference type="PROSITE" id="PS51782">
    <property type="entry name" value="LYSM"/>
    <property type="match status" value="1"/>
</dbReference>
<dbReference type="InterPro" id="IPR018392">
    <property type="entry name" value="LysM"/>
</dbReference>
<gene>
    <name evidence="5" type="ORF">SYV04_14390</name>
</gene>
<dbReference type="InterPro" id="IPR011330">
    <property type="entry name" value="Glyco_hydro/deAcase_b/a-brl"/>
</dbReference>
<evidence type="ECO:0000313" key="5">
    <source>
        <dbReference type="EMBL" id="MDY7227598.1"/>
    </source>
</evidence>
<accession>A0ABU5H2A5</accession>
<dbReference type="CDD" id="cd00118">
    <property type="entry name" value="LysM"/>
    <property type="match status" value="1"/>
</dbReference>
<feature type="domain" description="LysM" evidence="4">
    <location>
        <begin position="18"/>
        <end position="67"/>
    </location>
</feature>
<dbReference type="PANTHER" id="PTHR10587:SF133">
    <property type="entry name" value="CHITIN DEACETYLASE 1-RELATED"/>
    <property type="match status" value="1"/>
</dbReference>
<dbReference type="InterPro" id="IPR050248">
    <property type="entry name" value="Polysacc_deacetylase_ArnD"/>
</dbReference>
<dbReference type="Proteomes" id="UP001291309">
    <property type="component" value="Unassembled WGS sequence"/>
</dbReference>
<dbReference type="Pfam" id="PF01522">
    <property type="entry name" value="Polysacc_deac_1"/>
    <property type="match status" value="1"/>
</dbReference>
<keyword evidence="6" id="KW-1185">Reference proteome</keyword>
<dbReference type="EMBL" id="JAXIVS010000004">
    <property type="protein sequence ID" value="MDY7227598.1"/>
    <property type="molecule type" value="Genomic_DNA"/>
</dbReference>
<keyword evidence="2" id="KW-0378">Hydrolase</keyword>
<proteinExistence type="predicted"/>
<evidence type="ECO:0000256" key="2">
    <source>
        <dbReference type="ARBA" id="ARBA00022801"/>
    </source>
</evidence>
<evidence type="ECO:0000313" key="6">
    <source>
        <dbReference type="Proteomes" id="UP001291309"/>
    </source>
</evidence>
<organism evidence="5 6">
    <name type="scientific">Hyalangium rubrum</name>
    <dbReference type="NCBI Taxonomy" id="3103134"/>
    <lineage>
        <taxon>Bacteria</taxon>
        <taxon>Pseudomonadati</taxon>
        <taxon>Myxococcota</taxon>
        <taxon>Myxococcia</taxon>
        <taxon>Myxococcales</taxon>
        <taxon>Cystobacterineae</taxon>
        <taxon>Archangiaceae</taxon>
        <taxon>Hyalangium</taxon>
    </lineage>
</organism>
<dbReference type="Gene3D" id="3.20.20.370">
    <property type="entry name" value="Glycoside hydrolase/deacetylase"/>
    <property type="match status" value="1"/>
</dbReference>
<dbReference type="SMART" id="SM00257">
    <property type="entry name" value="LysM"/>
    <property type="match status" value="1"/>
</dbReference>
<feature type="domain" description="NodB homology" evidence="3">
    <location>
        <begin position="93"/>
        <end position="277"/>
    </location>
</feature>
<dbReference type="InterPro" id="IPR002509">
    <property type="entry name" value="NODB_dom"/>
</dbReference>
<sequence>MQSTGSTASASASPRRNVTYTIHAKDTLGSIAKAKLGDVRRWTEIAALNKDILPDPNRLPVGMTIELPPVNPAQAPLQPPPVRGIFWPERFPGKAALTFDDGPHPVNTPKVLDALKGAGAKATFFVLGKKAREYPALIRRIVAEGHSLGNHSENHPDYVKVDRAEVVRQLAATQAAVDAALGRSYPLWQVRPPYGSMDSVVKDVIHAQGQMAVLWNVDSWDWRHRNADSRILSSIFAVPGGVQSTGGAILFHDIHPQTVRVLGEVLTRLKRHGLAVVKTDELLRQKYPEAAPPAVA</sequence>
<dbReference type="SUPFAM" id="SSF88713">
    <property type="entry name" value="Glycoside hydrolase/deacetylase"/>
    <property type="match status" value="1"/>
</dbReference>
<dbReference type="PANTHER" id="PTHR10587">
    <property type="entry name" value="GLYCOSYL TRANSFERASE-RELATED"/>
    <property type="match status" value="1"/>
</dbReference>
<evidence type="ECO:0000256" key="1">
    <source>
        <dbReference type="ARBA" id="ARBA00022723"/>
    </source>
</evidence>
<reference evidence="5 6" key="1">
    <citation type="submission" date="2023-12" db="EMBL/GenBank/DDBJ databases">
        <title>the genome sequence of Hyalangium sp. s54d21.</title>
        <authorList>
            <person name="Zhang X."/>
        </authorList>
    </citation>
    <scope>NUCLEOTIDE SEQUENCE [LARGE SCALE GENOMIC DNA]</scope>
    <source>
        <strain evidence="6">s54d21</strain>
    </source>
</reference>
<dbReference type="Gene3D" id="3.10.350.10">
    <property type="entry name" value="LysM domain"/>
    <property type="match status" value="1"/>
</dbReference>
<name>A0ABU5H2A5_9BACT</name>
<evidence type="ECO:0000259" key="4">
    <source>
        <dbReference type="PROSITE" id="PS51782"/>
    </source>
</evidence>